<dbReference type="EMBL" id="CP015101">
    <property type="protein sequence ID" value="ASJ05624.1"/>
    <property type="molecule type" value="Genomic_DNA"/>
</dbReference>
<gene>
    <name evidence="1" type="ORF">A3L01_09705</name>
</gene>
<evidence type="ECO:0000313" key="1">
    <source>
        <dbReference type="EMBL" id="ASJ05624.1"/>
    </source>
</evidence>
<name>A0A2Z2MP34_9EURY</name>
<dbReference type="OrthoDB" id="93713at2157"/>
<dbReference type="NCBIfam" id="TIGR04088">
    <property type="entry name" value="cognate_SipW"/>
    <property type="match status" value="1"/>
</dbReference>
<dbReference type="KEGG" id="tbs:A3L01_09705"/>
<protein>
    <submittedName>
        <fullName evidence="1">Uncharacterized protein</fullName>
    </submittedName>
</protein>
<accession>A0A2Z2MP34</accession>
<dbReference type="GeneID" id="33327053"/>
<dbReference type="RefSeq" id="WP_088865618.1">
    <property type="nucleotide sequence ID" value="NZ_CP015101.1"/>
</dbReference>
<dbReference type="InterPro" id="IPR023833">
    <property type="entry name" value="Signal_pept_SipW-depend-type"/>
</dbReference>
<sequence length="200" mass="22201">MRKLLLISLLVALFSLYVSQASFSYFSDTETITAELAAAIPPSSVTVLYENATLTFFCHVPCCHHCGGSGTSGLNDIMSRAKENPKSLEHAPQCFREVCNKAVLDGIYIKNDGRDVVLEGIIVRWWCGGKLNYLKIDNRTFESNSTSPAEVEVGVTLGGGYHSVELGFESIISPVFEITFIFDDHVEDIYFIPCVKFKWV</sequence>
<reference evidence="1 2" key="1">
    <citation type="submission" date="2016-04" db="EMBL/GenBank/DDBJ databases">
        <title>Complete genome sequence of Thermococcus barossii type strain SHCK-94.</title>
        <authorList>
            <person name="Oger P.M."/>
        </authorList>
    </citation>
    <scope>NUCLEOTIDE SEQUENCE [LARGE SCALE GENOMIC DNA]</scope>
    <source>
        <strain evidence="1 2">SHCK-94</strain>
    </source>
</reference>
<proteinExistence type="predicted"/>
<keyword evidence="2" id="KW-1185">Reference proteome</keyword>
<dbReference type="Proteomes" id="UP000250272">
    <property type="component" value="Chromosome"/>
</dbReference>
<organism evidence="1 2">
    <name type="scientific">Thermococcus barossii</name>
    <dbReference type="NCBI Taxonomy" id="54077"/>
    <lineage>
        <taxon>Archaea</taxon>
        <taxon>Methanobacteriati</taxon>
        <taxon>Methanobacteriota</taxon>
        <taxon>Thermococci</taxon>
        <taxon>Thermococcales</taxon>
        <taxon>Thermococcaceae</taxon>
        <taxon>Thermococcus</taxon>
    </lineage>
</organism>
<dbReference type="AlphaFoldDB" id="A0A2Z2MP34"/>
<evidence type="ECO:0000313" key="2">
    <source>
        <dbReference type="Proteomes" id="UP000250272"/>
    </source>
</evidence>